<reference evidence="4 5" key="1">
    <citation type="journal article" date="2014" name="Genome Announc.">
        <title>Draft genome sequences of the altered schaedler flora, a defined bacterial community from gnotobiotic mice.</title>
        <authorList>
            <person name="Wannemuehler M.J."/>
            <person name="Overstreet A.M."/>
            <person name="Ward D.V."/>
            <person name="Phillips G.J."/>
        </authorList>
    </citation>
    <scope>NUCLEOTIDE SEQUENCE [LARGE SCALE GENOMIC DNA]</scope>
    <source>
        <strain evidence="4 5">ASF492</strain>
    </source>
</reference>
<evidence type="ECO:0000259" key="3">
    <source>
        <dbReference type="SMART" id="SM00460"/>
    </source>
</evidence>
<dbReference type="OrthoDB" id="9804872at2"/>
<dbReference type="SMART" id="SM00460">
    <property type="entry name" value="TGc"/>
    <property type="match status" value="1"/>
</dbReference>
<gene>
    <name evidence="4" type="ORF">C823_05332</name>
</gene>
<dbReference type="AlphaFoldDB" id="N2A0C3"/>
<proteinExistence type="predicted"/>
<dbReference type="Proteomes" id="UP000012589">
    <property type="component" value="Unassembled WGS sequence"/>
</dbReference>
<keyword evidence="2" id="KW-0812">Transmembrane</keyword>
<keyword evidence="2" id="KW-1133">Transmembrane helix</keyword>
<dbReference type="SUPFAM" id="SSF54001">
    <property type="entry name" value="Cysteine proteinases"/>
    <property type="match status" value="1"/>
</dbReference>
<evidence type="ECO:0000256" key="1">
    <source>
        <dbReference type="SAM" id="MobiDB-lite"/>
    </source>
</evidence>
<feature type="transmembrane region" description="Helical" evidence="2">
    <location>
        <begin position="141"/>
        <end position="162"/>
    </location>
</feature>
<evidence type="ECO:0000256" key="2">
    <source>
        <dbReference type="SAM" id="Phobius"/>
    </source>
</evidence>
<feature type="transmembrane region" description="Helical" evidence="2">
    <location>
        <begin position="710"/>
        <end position="727"/>
    </location>
</feature>
<feature type="transmembrane region" description="Helical" evidence="2">
    <location>
        <begin position="21"/>
        <end position="44"/>
    </location>
</feature>
<feature type="compositionally biased region" description="Acidic residues" evidence="1">
    <location>
        <begin position="670"/>
        <end position="686"/>
    </location>
</feature>
<dbReference type="HOGENOM" id="CLU_328400_0_0_9"/>
<dbReference type="InterPro" id="IPR052901">
    <property type="entry name" value="Bact_TGase-like"/>
</dbReference>
<feature type="compositionally biased region" description="Basic and acidic residues" evidence="1">
    <location>
        <begin position="656"/>
        <end position="666"/>
    </location>
</feature>
<feature type="region of interest" description="Disordered" evidence="1">
    <location>
        <begin position="648"/>
        <end position="695"/>
    </location>
</feature>
<dbReference type="Pfam" id="PF01841">
    <property type="entry name" value="Transglut_core"/>
    <property type="match status" value="1"/>
</dbReference>
<dbReference type="STRING" id="1235802.C823_05332"/>
<feature type="domain" description="Transglutaminase-like" evidence="3">
    <location>
        <begin position="569"/>
        <end position="644"/>
    </location>
</feature>
<sequence length="834" mass="96585">MRKNMREYVTGQVSEYSLADAVFGTVFLSAMTLLCFFSAVFMAQDIFPGWTLSQKAIEWVCGIVIFTAALYEIGMRMLPAALQTICLIGVTVLYEWIGFRYWMEHRMDLEDGACALATEYVTKFNKHLKTTIVIWRGKTEFLSLSFAFYALVIVLILLLLSLLWRRRRILLSLPVAVFAAQMTIGYVPGWKGMALFFTALLFIHADGGTGTKTLRMHLNRRQRNRRTWYVSWLLAVCLAGVTICILSGSRILTDATQQRMLAAAPKVQAFQKKAEKQISDMWRSYVMSGQERIGNDTPRYTGKEMLRVTATKCPSEDMLLKGFCGTDYENGNWYCDEKKFLKACADAGYDADEVSAELLQAQYDLYDQGAPRIMMVYNWFTDQFSVMSTSENTRVNYEVEHTGADSRYLFGPYAADHSQNKERRIGDVVVQKPRRQNTFSFQGWDHFTGGIDIDAIPEEKKSPVFQWYAEFVKEAYTNPSRLVPSPDDYLQEEVFASPQEWEGWNVFDIRSQMRLMRLRQEAKYVQNSYAQNSVRLQMALVIASTLRYQRYSLRPGPLPEGEDPVRYFLMDNHKGYCVHFASAAVLLLRNMGVPARYVSGYVIRRADFKWDGDLYTASVKDSNAHAWVEIYLEQIGWVPIDVTPGAEIQDADEEETVRGEEKKEGQETGTDTDDTQTDTDDTQTDTDDTHKDDRKPFGSNRKWTLGWQRYQVVLFLAVLLTVMVVSIRRIMHFYYEMPMWEIEAGKCRAAVRRINRRIFRRLRIRCRMLHENPTDAEYEQMLISVYTDISVEEWVRFMRIVRAAAFAQDEVSQEDARFCRQMDCQVRNHFRKGR</sequence>
<dbReference type="eggNOG" id="COG1305">
    <property type="taxonomic scope" value="Bacteria"/>
</dbReference>
<dbReference type="PANTHER" id="PTHR42736:SF1">
    <property type="entry name" value="PROTEIN-GLUTAMINE GAMMA-GLUTAMYLTRANSFERASE"/>
    <property type="match status" value="1"/>
</dbReference>
<organism evidence="4 5">
    <name type="scientific">Eubacterium plexicaudatum ASF492</name>
    <dbReference type="NCBI Taxonomy" id="1235802"/>
    <lineage>
        <taxon>Bacteria</taxon>
        <taxon>Bacillati</taxon>
        <taxon>Bacillota</taxon>
        <taxon>Clostridia</taxon>
        <taxon>Eubacteriales</taxon>
        <taxon>Eubacteriaceae</taxon>
        <taxon>Eubacterium</taxon>
    </lineage>
</organism>
<feature type="transmembrane region" description="Helical" evidence="2">
    <location>
        <begin position="80"/>
        <end position="99"/>
    </location>
</feature>
<feature type="transmembrane region" description="Helical" evidence="2">
    <location>
        <begin position="193"/>
        <end position="211"/>
    </location>
</feature>
<evidence type="ECO:0000313" key="5">
    <source>
        <dbReference type="Proteomes" id="UP000012589"/>
    </source>
</evidence>
<name>N2A0C3_9FIRM</name>
<comment type="caution">
    <text evidence="4">The sequence shown here is derived from an EMBL/GenBank/DDBJ whole genome shotgun (WGS) entry which is preliminary data.</text>
</comment>
<protein>
    <recommendedName>
        <fullName evidence="3">Transglutaminase-like domain-containing protein</fullName>
    </recommendedName>
</protein>
<evidence type="ECO:0000313" key="4">
    <source>
        <dbReference type="EMBL" id="EMZ19858.1"/>
    </source>
</evidence>
<dbReference type="Gene3D" id="3.10.620.30">
    <property type="match status" value="1"/>
</dbReference>
<dbReference type="EMBL" id="AQFT01000158">
    <property type="protein sequence ID" value="EMZ19858.1"/>
    <property type="molecule type" value="Genomic_DNA"/>
</dbReference>
<dbReference type="InterPro" id="IPR002931">
    <property type="entry name" value="Transglutaminase-like"/>
</dbReference>
<accession>N2A0C3</accession>
<dbReference type="PATRIC" id="fig|1235802.3.peg.5624"/>
<dbReference type="InterPro" id="IPR038765">
    <property type="entry name" value="Papain-like_cys_pep_sf"/>
</dbReference>
<keyword evidence="5" id="KW-1185">Reference proteome</keyword>
<keyword evidence="2" id="KW-0472">Membrane</keyword>
<dbReference type="PANTHER" id="PTHR42736">
    <property type="entry name" value="PROTEIN-GLUTAMINE GAMMA-GLUTAMYLTRANSFERASE"/>
    <property type="match status" value="1"/>
</dbReference>
<feature type="transmembrane region" description="Helical" evidence="2">
    <location>
        <begin position="232"/>
        <end position="252"/>
    </location>
</feature>